<dbReference type="EMBL" id="CP014168">
    <property type="protein sequence ID" value="AOH84707.1"/>
    <property type="molecule type" value="Genomic_DNA"/>
</dbReference>
<evidence type="ECO:0000313" key="1">
    <source>
        <dbReference type="EMBL" id="AOH84707.1"/>
    </source>
</evidence>
<sequence length="286" mass="30855">MRHAFSVRIGPVGFRVGSDWRAPIRQLAALYAGYPRPEDGVPDFTVRLFAQRPWRRVIRPAVMIGGDFMIPDAAPLPLAQGLLAAEMAMNLQMALGQRRYLLLHASAVERDGRVLLMTGESGSGKSTLAALLSRRGWRLMGDEFALIDPVSGLAHAFPRLVSLKNAAISVAEAAMPQARFGPLLEGTPKGAIRHLVPDAAAVAGMDTPGEPALLLFPRFGFAPDIREVAPGEVFMRLTQASTNYVAMGERGFDALTRLVLGIPARAIDYPDTDHALAQVEALWGAL</sequence>
<dbReference type="InterPro" id="IPR025662">
    <property type="entry name" value="Sigma_54_int_dom_ATP-bd_1"/>
</dbReference>
<protein>
    <submittedName>
        <fullName evidence="1">Serine kinase</fullName>
    </submittedName>
</protein>
<proteinExistence type="predicted"/>
<dbReference type="NCBIfam" id="TIGR04352">
    <property type="entry name" value="HprK_rel_A"/>
    <property type="match status" value="1"/>
</dbReference>
<dbReference type="STRING" id="1560345.AWL63_12765"/>
<reference evidence="1 2" key="1">
    <citation type="submission" date="2016-01" db="EMBL/GenBank/DDBJ databases">
        <title>Complete genome and mega plasmid sequence of Sphingomonas panacis DCY99 elicits systemic resistance in rice to Xanthomonas oryzae.</title>
        <authorList>
            <person name="Kim Y.J."/>
            <person name="Yang D.C."/>
            <person name="Sing P."/>
        </authorList>
    </citation>
    <scope>NUCLEOTIDE SEQUENCE [LARGE SCALE GENOMIC DNA]</scope>
    <source>
        <strain evidence="1 2">DCY99</strain>
    </source>
</reference>
<dbReference type="PROSITE" id="PS00675">
    <property type="entry name" value="SIGMA54_INTERACT_1"/>
    <property type="match status" value="1"/>
</dbReference>
<dbReference type="KEGG" id="span:AWL63_12765"/>
<dbReference type="InterPro" id="IPR027600">
    <property type="entry name" value="HprK-rel_A"/>
</dbReference>
<dbReference type="AlphaFoldDB" id="A0A1B3ZBA5"/>
<dbReference type="SUPFAM" id="SSF53795">
    <property type="entry name" value="PEP carboxykinase-like"/>
    <property type="match status" value="1"/>
</dbReference>
<accession>A0A1B3ZBA5</accession>
<organism evidence="1 2">
    <name type="scientific">Sphingomonas panacis</name>
    <dbReference type="NCBI Taxonomy" id="1560345"/>
    <lineage>
        <taxon>Bacteria</taxon>
        <taxon>Pseudomonadati</taxon>
        <taxon>Pseudomonadota</taxon>
        <taxon>Alphaproteobacteria</taxon>
        <taxon>Sphingomonadales</taxon>
        <taxon>Sphingomonadaceae</taxon>
        <taxon>Sphingomonas</taxon>
    </lineage>
</organism>
<keyword evidence="2" id="KW-1185">Reference proteome</keyword>
<dbReference type="Proteomes" id="UP000094256">
    <property type="component" value="Chromosome"/>
</dbReference>
<dbReference type="Gene3D" id="3.40.50.300">
    <property type="entry name" value="P-loop containing nucleotide triphosphate hydrolases"/>
    <property type="match status" value="1"/>
</dbReference>
<dbReference type="RefSeq" id="WP_069205257.1">
    <property type="nucleotide sequence ID" value="NZ_CP014168.1"/>
</dbReference>
<gene>
    <name evidence="1" type="ORF">AWL63_12765</name>
</gene>
<evidence type="ECO:0000313" key="2">
    <source>
        <dbReference type="Proteomes" id="UP000094256"/>
    </source>
</evidence>
<keyword evidence="1" id="KW-0808">Transferase</keyword>
<keyword evidence="1" id="KW-0418">Kinase</keyword>
<name>A0A1B3ZBA5_9SPHN</name>
<dbReference type="GO" id="GO:0016301">
    <property type="term" value="F:kinase activity"/>
    <property type="evidence" value="ECO:0007669"/>
    <property type="project" value="UniProtKB-KW"/>
</dbReference>
<dbReference type="OrthoDB" id="4544211at2"/>
<dbReference type="InterPro" id="IPR027417">
    <property type="entry name" value="P-loop_NTPase"/>
</dbReference>